<evidence type="ECO:0000313" key="3">
    <source>
        <dbReference type="EMBL" id="MDT0414985.1"/>
    </source>
</evidence>
<organism evidence="3 4">
    <name type="scientific">Streptomyces evansiae</name>
    <dbReference type="NCBI Taxonomy" id="3075535"/>
    <lineage>
        <taxon>Bacteria</taxon>
        <taxon>Bacillati</taxon>
        <taxon>Actinomycetota</taxon>
        <taxon>Actinomycetes</taxon>
        <taxon>Kitasatosporales</taxon>
        <taxon>Streptomycetaceae</taxon>
        <taxon>Streptomyces</taxon>
    </lineage>
</organism>
<keyword evidence="5" id="KW-1185">Reference proteome</keyword>
<keyword evidence="1" id="KW-0472">Membrane</keyword>
<dbReference type="Proteomes" id="UP001183607">
    <property type="component" value="Unassembled WGS sequence"/>
</dbReference>
<proteinExistence type="predicted"/>
<dbReference type="Proteomes" id="UP001183610">
    <property type="component" value="Unassembled WGS sequence"/>
</dbReference>
<dbReference type="RefSeq" id="WP_007829789.1">
    <property type="nucleotide sequence ID" value="NZ_JAVRER010000006.1"/>
</dbReference>
<gene>
    <name evidence="3" type="ORF">RM574_05725</name>
    <name evidence="2" type="ORF">RM698_26435</name>
</gene>
<sequence>MDDSGFWPLRAVTGVLLLGGGLLGTAAAVRAAVRQRRLPGGRALARVVDTLLVGPPAGSWHAGPERQALLEFRTPEGRLVRLRDTSGELRLTGDLVVVRHPPGEPERAVCPPPGESADPVPVVLGLVVCAVCAAVGALLVGRALLLG</sequence>
<evidence type="ECO:0000313" key="5">
    <source>
        <dbReference type="Proteomes" id="UP001183610"/>
    </source>
</evidence>
<evidence type="ECO:0000313" key="4">
    <source>
        <dbReference type="Proteomes" id="UP001183607"/>
    </source>
</evidence>
<dbReference type="EMBL" id="JAVRET010000086">
    <property type="protein sequence ID" value="MDT0412574.1"/>
    <property type="molecule type" value="Genomic_DNA"/>
</dbReference>
<reference evidence="4 5" key="1">
    <citation type="submission" date="2023-07" db="EMBL/GenBank/DDBJ databases">
        <title>30 novel species of actinomycetes from the DSMZ collection.</title>
        <authorList>
            <person name="Nouioui I."/>
        </authorList>
    </citation>
    <scope>NUCLEOTIDE SEQUENCE [LARGE SCALE GENOMIC DNA]</scope>
    <source>
        <strain evidence="2 5">DSM 41979</strain>
        <strain evidence="4">DSM 41982</strain>
    </source>
</reference>
<protein>
    <recommendedName>
        <fullName evidence="6">DUF3592 domain-containing protein</fullName>
    </recommendedName>
</protein>
<dbReference type="EMBL" id="JAVRER010000006">
    <property type="protein sequence ID" value="MDT0414985.1"/>
    <property type="molecule type" value="Genomic_DNA"/>
</dbReference>
<evidence type="ECO:0008006" key="6">
    <source>
        <dbReference type="Google" id="ProtNLM"/>
    </source>
</evidence>
<feature type="transmembrane region" description="Helical" evidence="1">
    <location>
        <begin position="122"/>
        <end position="145"/>
    </location>
</feature>
<keyword evidence="1" id="KW-0812">Transmembrane</keyword>
<evidence type="ECO:0000256" key="1">
    <source>
        <dbReference type="SAM" id="Phobius"/>
    </source>
</evidence>
<keyword evidence="1" id="KW-1133">Transmembrane helix</keyword>
<evidence type="ECO:0000313" key="2">
    <source>
        <dbReference type="EMBL" id="MDT0412574.1"/>
    </source>
</evidence>
<accession>A0ABD5E0M1</accession>
<dbReference type="AlphaFoldDB" id="A0ABD5E0M1"/>
<comment type="caution">
    <text evidence="3">The sequence shown here is derived from an EMBL/GenBank/DDBJ whole genome shotgun (WGS) entry which is preliminary data.</text>
</comment>
<name>A0ABD5E0M1_9ACTN</name>
<reference evidence="3" key="2">
    <citation type="submission" date="2024-03" db="EMBL/GenBank/DDBJ databases">
        <title>30 novel species of actinomycetes from the DSMZ collection.</title>
        <authorList>
            <person name="Nouioui I."/>
        </authorList>
    </citation>
    <scope>NUCLEOTIDE SEQUENCE</scope>
    <source>
        <strain evidence="3">DSM 41982</strain>
    </source>
</reference>